<dbReference type="InterPro" id="IPR011059">
    <property type="entry name" value="Metal-dep_hydrolase_composite"/>
</dbReference>
<name>A0ABU9E731_9BACT</name>
<dbReference type="InterPro" id="IPR032466">
    <property type="entry name" value="Metal_Hydrolase"/>
</dbReference>
<dbReference type="GO" id="GO:0016787">
    <property type="term" value="F:hydrolase activity"/>
    <property type="evidence" value="ECO:0007669"/>
    <property type="project" value="UniProtKB-KW"/>
</dbReference>
<dbReference type="Gene3D" id="3.30.1490.130">
    <property type="entry name" value="D-aminoacylase. Domain 3"/>
    <property type="match status" value="1"/>
</dbReference>
<accession>A0ABU9E731</accession>
<sequence>MRRRDFVRAGGVLAAGGFAAPGLLLASKTGRADLVLRGAEVFDGTGAPSRTLDVAITGDRIEALGEGLPAGVTELDLRGLALAPGFIDIHSHTDLSLLVEPRAESRIRQGVTLDVTGQDGSSILWSERDALDRDASHRERYGVGLGFRDLAGFFDRLDRDRPAVNVASMVGHGSARAMVIGYEFRPATEAETDRMRALVAEALAQGAVGLSSGLEYTPGSFADLRELAGVAAPLRGTGLPYASHMRNEDDGLLAALEECLQVGRVAGVPVQVSHLKAQGERNYWKAESALAMIEAARESGVEVDFDRYPYIAYATGLSNLFPAEMRAGSDFVARLTDPETAPAMERAARDKIALLGEWDAVQITSAAESTRWARGRRLGVLAAERGVDPWALVVELLVAGGGSVGMIGYGMDEQNTARLLAHPLAMVCSDGGSYAPYGPLSEVSPHPRAYGSFPRWLGHYVRDLGVLPLAEAIRRITLRPAEKLRLEDRGVIRVGAFADLVAFDPATIADGATFEQPHRYPTGIEHVVVNGVVTIRHGEQTGVRGGRPVRGVAAR</sequence>
<dbReference type="RefSeq" id="WP_405277972.1">
    <property type="nucleotide sequence ID" value="NZ_JBBHLI010000001.1"/>
</dbReference>
<organism evidence="2 3">
    <name type="scientific">Gaopeijia maritima</name>
    <dbReference type="NCBI Taxonomy" id="3119007"/>
    <lineage>
        <taxon>Bacteria</taxon>
        <taxon>Pseudomonadati</taxon>
        <taxon>Gemmatimonadota</taxon>
        <taxon>Longimicrobiia</taxon>
        <taxon>Gaopeijiales</taxon>
        <taxon>Gaopeijiaceae</taxon>
        <taxon>Gaopeijia</taxon>
    </lineage>
</organism>
<dbReference type="SUPFAM" id="SSF51556">
    <property type="entry name" value="Metallo-dependent hydrolases"/>
    <property type="match status" value="1"/>
</dbReference>
<feature type="domain" description="Amidohydrolase 3" evidence="1">
    <location>
        <begin position="74"/>
        <end position="534"/>
    </location>
</feature>
<dbReference type="PANTHER" id="PTHR43135:SF3">
    <property type="entry name" value="ALPHA-D-RIBOSE 1-METHYLPHOSPHONATE 5-TRIPHOSPHATE DIPHOSPHATASE"/>
    <property type="match status" value="1"/>
</dbReference>
<dbReference type="InterPro" id="IPR023100">
    <property type="entry name" value="D-aminoacylase_insert_dom_sf"/>
</dbReference>
<comment type="caution">
    <text evidence="2">The sequence shown here is derived from an EMBL/GenBank/DDBJ whole genome shotgun (WGS) entry which is preliminary data.</text>
</comment>
<dbReference type="Proteomes" id="UP001484239">
    <property type="component" value="Unassembled WGS sequence"/>
</dbReference>
<keyword evidence="3" id="KW-1185">Reference proteome</keyword>
<proteinExistence type="predicted"/>
<gene>
    <name evidence="2" type="ORF">WI372_02720</name>
</gene>
<evidence type="ECO:0000313" key="3">
    <source>
        <dbReference type="Proteomes" id="UP001484239"/>
    </source>
</evidence>
<dbReference type="Gene3D" id="2.30.40.10">
    <property type="entry name" value="Urease, subunit C, domain 1"/>
    <property type="match status" value="1"/>
</dbReference>
<protein>
    <submittedName>
        <fullName evidence="2">D-aminoacylase</fullName>
        <ecNumber evidence="2">3.5.1.-</ecNumber>
    </submittedName>
</protein>
<keyword evidence="2" id="KW-0378">Hydrolase</keyword>
<dbReference type="EC" id="3.5.1.-" evidence="2"/>
<dbReference type="CDD" id="cd01297">
    <property type="entry name" value="D-aminoacylase"/>
    <property type="match status" value="1"/>
</dbReference>
<dbReference type="Pfam" id="PF07969">
    <property type="entry name" value="Amidohydro_3"/>
    <property type="match status" value="1"/>
</dbReference>
<dbReference type="Gene3D" id="3.20.20.140">
    <property type="entry name" value="Metal-dependent hydrolases"/>
    <property type="match status" value="1"/>
</dbReference>
<dbReference type="InterPro" id="IPR013108">
    <property type="entry name" value="Amidohydro_3"/>
</dbReference>
<dbReference type="PANTHER" id="PTHR43135">
    <property type="entry name" value="ALPHA-D-RIBOSE 1-METHYLPHOSPHONATE 5-TRIPHOSPHATE DIPHOSPHATASE"/>
    <property type="match status" value="1"/>
</dbReference>
<reference evidence="2 3" key="1">
    <citation type="submission" date="2024-02" db="EMBL/GenBank/DDBJ databases">
        <title>A novel Gemmatimonadota bacterium.</title>
        <authorList>
            <person name="Du Z.-J."/>
            <person name="Ye Y.-Q."/>
        </authorList>
    </citation>
    <scope>NUCLEOTIDE SEQUENCE [LARGE SCALE GENOMIC DNA]</scope>
    <source>
        <strain evidence="2 3">DH-20</strain>
    </source>
</reference>
<dbReference type="EMBL" id="JBBHLI010000001">
    <property type="protein sequence ID" value="MEK9499894.1"/>
    <property type="molecule type" value="Genomic_DNA"/>
</dbReference>
<dbReference type="SUPFAM" id="SSF51338">
    <property type="entry name" value="Composite domain of metallo-dependent hydrolases"/>
    <property type="match status" value="1"/>
</dbReference>
<evidence type="ECO:0000259" key="1">
    <source>
        <dbReference type="Pfam" id="PF07969"/>
    </source>
</evidence>
<evidence type="ECO:0000313" key="2">
    <source>
        <dbReference type="EMBL" id="MEK9499894.1"/>
    </source>
</evidence>
<dbReference type="InterPro" id="IPR051781">
    <property type="entry name" value="Metallo-dep_Hydrolase"/>
</dbReference>